<evidence type="ECO:0000256" key="3">
    <source>
        <dbReference type="ARBA" id="ARBA00022475"/>
    </source>
</evidence>
<evidence type="ECO:0000313" key="9">
    <source>
        <dbReference type="EMBL" id="MYD90034.1"/>
    </source>
</evidence>
<feature type="transmembrane region" description="Helical" evidence="7">
    <location>
        <begin position="114"/>
        <end position="135"/>
    </location>
</feature>
<evidence type="ECO:0000256" key="5">
    <source>
        <dbReference type="ARBA" id="ARBA00022989"/>
    </source>
</evidence>
<sequence>MTVSAHDNRPRLPTWETALSHLVLVAGGFFLMIPLAWMLSTSLKSLGTVMSLPPEWIPRTFHWENYADIFRLVPFGRYVWNTVVITLLDVVGKIVSCSLVAFAFARLRWRGREVLFLIMLATMMLPPQVTMIPQFVVFKHMELIDTIVPLVLPNWLGGPFLTFLLRQFFMSIPLDLDDAARIDGASNFGIYWRVVLPLSKPALAAVAIFMFNGSWNDFFGPLIYLHSRDKYTIALGLRSFQDQNYTEWHLLMAASLVAMLPVVLIFFFAQKYFIQGIVFTGVKG</sequence>
<evidence type="ECO:0000256" key="6">
    <source>
        <dbReference type="ARBA" id="ARBA00023136"/>
    </source>
</evidence>
<proteinExistence type="inferred from homology"/>
<comment type="caution">
    <text evidence="9">The sequence shown here is derived from an EMBL/GenBank/DDBJ whole genome shotgun (WGS) entry which is preliminary data.</text>
</comment>
<keyword evidence="2 7" id="KW-0813">Transport</keyword>
<feature type="transmembrane region" description="Helical" evidence="7">
    <location>
        <begin position="190"/>
        <end position="211"/>
    </location>
</feature>
<dbReference type="Pfam" id="PF00528">
    <property type="entry name" value="BPD_transp_1"/>
    <property type="match status" value="1"/>
</dbReference>
<keyword evidence="4 7" id="KW-0812">Transmembrane</keyword>
<organism evidence="9">
    <name type="scientific">Caldilineaceae bacterium SB0662_bin_9</name>
    <dbReference type="NCBI Taxonomy" id="2605258"/>
    <lineage>
        <taxon>Bacteria</taxon>
        <taxon>Bacillati</taxon>
        <taxon>Chloroflexota</taxon>
        <taxon>Caldilineae</taxon>
        <taxon>Caldilineales</taxon>
        <taxon>Caldilineaceae</taxon>
    </lineage>
</organism>
<protein>
    <submittedName>
        <fullName evidence="9">Carbohydrate ABC transporter permease</fullName>
    </submittedName>
</protein>
<dbReference type="PANTHER" id="PTHR43744">
    <property type="entry name" value="ABC TRANSPORTER PERMEASE PROTEIN MG189-RELATED-RELATED"/>
    <property type="match status" value="1"/>
</dbReference>
<dbReference type="InterPro" id="IPR000515">
    <property type="entry name" value="MetI-like"/>
</dbReference>
<dbReference type="Gene3D" id="1.10.3720.10">
    <property type="entry name" value="MetI-like"/>
    <property type="match status" value="1"/>
</dbReference>
<keyword evidence="5 7" id="KW-1133">Transmembrane helix</keyword>
<accession>A0A6B1DUI0</accession>
<evidence type="ECO:0000259" key="8">
    <source>
        <dbReference type="PROSITE" id="PS50928"/>
    </source>
</evidence>
<comment type="similarity">
    <text evidence="7">Belongs to the binding-protein-dependent transport system permease family.</text>
</comment>
<reference evidence="9" key="1">
    <citation type="submission" date="2019-09" db="EMBL/GenBank/DDBJ databases">
        <title>Characterisation of the sponge microbiome using genome-centric metagenomics.</title>
        <authorList>
            <person name="Engelberts J.P."/>
            <person name="Robbins S.J."/>
            <person name="De Goeij J.M."/>
            <person name="Aranda M."/>
            <person name="Bell S.C."/>
            <person name="Webster N.S."/>
        </authorList>
    </citation>
    <scope>NUCLEOTIDE SEQUENCE</scope>
    <source>
        <strain evidence="9">SB0662_bin_9</strain>
    </source>
</reference>
<dbReference type="GO" id="GO:0055085">
    <property type="term" value="P:transmembrane transport"/>
    <property type="evidence" value="ECO:0007669"/>
    <property type="project" value="InterPro"/>
</dbReference>
<dbReference type="PANTHER" id="PTHR43744:SF12">
    <property type="entry name" value="ABC TRANSPORTER PERMEASE PROTEIN MG189-RELATED"/>
    <property type="match status" value="1"/>
</dbReference>
<feature type="transmembrane region" description="Helical" evidence="7">
    <location>
        <begin position="248"/>
        <end position="269"/>
    </location>
</feature>
<keyword evidence="6 7" id="KW-0472">Membrane</keyword>
<dbReference type="SUPFAM" id="SSF161098">
    <property type="entry name" value="MetI-like"/>
    <property type="match status" value="1"/>
</dbReference>
<evidence type="ECO:0000256" key="4">
    <source>
        <dbReference type="ARBA" id="ARBA00022692"/>
    </source>
</evidence>
<dbReference type="GO" id="GO:0005886">
    <property type="term" value="C:plasma membrane"/>
    <property type="evidence" value="ECO:0007669"/>
    <property type="project" value="UniProtKB-SubCell"/>
</dbReference>
<feature type="domain" description="ABC transmembrane type-1" evidence="8">
    <location>
        <begin position="79"/>
        <end position="269"/>
    </location>
</feature>
<comment type="subcellular location">
    <subcellularLocation>
        <location evidence="1 7">Cell membrane</location>
        <topology evidence="1 7">Multi-pass membrane protein</topology>
    </subcellularLocation>
</comment>
<feature type="transmembrane region" description="Helical" evidence="7">
    <location>
        <begin position="147"/>
        <end position="169"/>
    </location>
</feature>
<feature type="transmembrane region" description="Helical" evidence="7">
    <location>
        <begin position="21"/>
        <end position="40"/>
    </location>
</feature>
<keyword evidence="3" id="KW-1003">Cell membrane</keyword>
<feature type="transmembrane region" description="Helical" evidence="7">
    <location>
        <begin position="78"/>
        <end position="102"/>
    </location>
</feature>
<dbReference type="EMBL" id="VXPY01000043">
    <property type="protein sequence ID" value="MYD90034.1"/>
    <property type="molecule type" value="Genomic_DNA"/>
</dbReference>
<name>A0A6B1DUI0_9CHLR</name>
<evidence type="ECO:0000256" key="2">
    <source>
        <dbReference type="ARBA" id="ARBA00022448"/>
    </source>
</evidence>
<dbReference type="CDD" id="cd06261">
    <property type="entry name" value="TM_PBP2"/>
    <property type="match status" value="1"/>
</dbReference>
<evidence type="ECO:0000256" key="1">
    <source>
        <dbReference type="ARBA" id="ARBA00004651"/>
    </source>
</evidence>
<dbReference type="InterPro" id="IPR035906">
    <property type="entry name" value="MetI-like_sf"/>
</dbReference>
<dbReference type="AlphaFoldDB" id="A0A6B1DUI0"/>
<dbReference type="PROSITE" id="PS50928">
    <property type="entry name" value="ABC_TM1"/>
    <property type="match status" value="1"/>
</dbReference>
<gene>
    <name evidence="9" type="ORF">F4Y08_06805</name>
</gene>
<evidence type="ECO:0000256" key="7">
    <source>
        <dbReference type="RuleBase" id="RU363032"/>
    </source>
</evidence>